<comment type="cofactor">
    <cofactor evidence="1">
        <name>Zn(2+)</name>
        <dbReference type="ChEBI" id="CHEBI:29105"/>
    </cofactor>
</comment>
<reference evidence="13" key="2">
    <citation type="submission" date="2020-08" db="EMBL/GenBank/DDBJ databases">
        <title>Plant Genome Project.</title>
        <authorList>
            <person name="Zhang R.-G."/>
        </authorList>
    </citation>
    <scope>NUCLEOTIDE SEQUENCE</scope>
    <source>
        <strain evidence="13">Huo1</strain>
        <tissue evidence="13">Leaf</tissue>
    </source>
</reference>
<evidence type="ECO:0000256" key="6">
    <source>
        <dbReference type="ARBA" id="ARBA00022723"/>
    </source>
</evidence>
<reference evidence="13" key="1">
    <citation type="submission" date="2018-01" db="EMBL/GenBank/DDBJ databases">
        <authorList>
            <person name="Mao J.F."/>
        </authorList>
    </citation>
    <scope>NUCLEOTIDE SEQUENCE</scope>
    <source>
        <strain evidence="13">Huo1</strain>
        <tissue evidence="13">Leaf</tissue>
    </source>
</reference>
<comment type="caution">
    <text evidence="13">The sequence shown here is derived from an EMBL/GenBank/DDBJ whole genome shotgun (WGS) entry which is preliminary data.</text>
</comment>
<dbReference type="EMBL" id="PNBA02000002">
    <property type="protein sequence ID" value="KAG6432502.1"/>
    <property type="molecule type" value="Genomic_DNA"/>
</dbReference>
<evidence type="ECO:0000313" key="14">
    <source>
        <dbReference type="Proteomes" id="UP000298416"/>
    </source>
</evidence>
<keyword evidence="5" id="KW-0964">Secreted</keyword>
<dbReference type="Proteomes" id="UP000298416">
    <property type="component" value="Unassembled WGS sequence"/>
</dbReference>
<gene>
    <name evidence="13" type="ORF">SASPL_104079</name>
</gene>
<dbReference type="InterPro" id="IPR011230">
    <property type="entry name" value="PAP14/16/28/29"/>
</dbReference>
<dbReference type="InterPro" id="IPR004843">
    <property type="entry name" value="Calcineurin-like_PHP"/>
</dbReference>
<dbReference type="GO" id="GO:0016788">
    <property type="term" value="F:hydrolase activity, acting on ester bonds"/>
    <property type="evidence" value="ECO:0007669"/>
    <property type="project" value="TreeGrafter"/>
</dbReference>
<dbReference type="GO" id="GO:0046872">
    <property type="term" value="F:metal ion binding"/>
    <property type="evidence" value="ECO:0007669"/>
    <property type="project" value="UniProtKB-KW"/>
</dbReference>
<keyword evidence="10" id="KW-0325">Glycoprotein</keyword>
<dbReference type="Pfam" id="PF00149">
    <property type="entry name" value="Metallophos"/>
    <property type="match status" value="1"/>
</dbReference>
<keyword evidence="14" id="KW-1185">Reference proteome</keyword>
<evidence type="ECO:0000256" key="7">
    <source>
        <dbReference type="ARBA" id="ARBA00022729"/>
    </source>
</evidence>
<dbReference type="OrthoDB" id="783096at2759"/>
<evidence type="ECO:0000256" key="2">
    <source>
        <dbReference type="ARBA" id="ARBA00004613"/>
    </source>
</evidence>
<keyword evidence="6" id="KW-0479">Metal-binding</keyword>
<dbReference type="GO" id="GO:0005737">
    <property type="term" value="C:cytoplasm"/>
    <property type="evidence" value="ECO:0007669"/>
    <property type="project" value="TreeGrafter"/>
</dbReference>
<dbReference type="PANTHER" id="PTHR32440">
    <property type="entry name" value="PHOSPHATASE DCR2-RELATED-RELATED"/>
    <property type="match status" value="1"/>
</dbReference>
<evidence type="ECO:0000256" key="11">
    <source>
        <dbReference type="SAM" id="SignalP"/>
    </source>
</evidence>
<feature type="signal peptide" evidence="11">
    <location>
        <begin position="1"/>
        <end position="25"/>
    </location>
</feature>
<evidence type="ECO:0000256" key="10">
    <source>
        <dbReference type="ARBA" id="ARBA00023180"/>
    </source>
</evidence>
<comment type="subunit">
    <text evidence="4">Homodimer.</text>
</comment>
<evidence type="ECO:0000256" key="4">
    <source>
        <dbReference type="ARBA" id="ARBA00011738"/>
    </source>
</evidence>
<dbReference type="FunFam" id="3.60.21.10:FF:000038">
    <property type="entry name" value="Probable inactive purple acid phosphatase 29"/>
    <property type="match status" value="1"/>
</dbReference>
<dbReference type="PIRSF" id="PIRSF030250">
    <property type="entry name" value="Ptase_At2g46880"/>
    <property type="match status" value="1"/>
</dbReference>
<keyword evidence="7 11" id="KW-0732">Signal</keyword>
<dbReference type="CDD" id="cd07383">
    <property type="entry name" value="MPP_Dcr2"/>
    <property type="match status" value="1"/>
</dbReference>
<feature type="chain" id="PRO_5036467524" description="Calcineurin-like phosphoesterase domain-containing protein" evidence="11">
    <location>
        <begin position="26"/>
        <end position="380"/>
    </location>
</feature>
<accession>A0A8X8YKY4</accession>
<organism evidence="13">
    <name type="scientific">Salvia splendens</name>
    <name type="common">Scarlet sage</name>
    <dbReference type="NCBI Taxonomy" id="180675"/>
    <lineage>
        <taxon>Eukaryota</taxon>
        <taxon>Viridiplantae</taxon>
        <taxon>Streptophyta</taxon>
        <taxon>Embryophyta</taxon>
        <taxon>Tracheophyta</taxon>
        <taxon>Spermatophyta</taxon>
        <taxon>Magnoliopsida</taxon>
        <taxon>eudicotyledons</taxon>
        <taxon>Gunneridae</taxon>
        <taxon>Pentapetalae</taxon>
        <taxon>asterids</taxon>
        <taxon>lamiids</taxon>
        <taxon>Lamiales</taxon>
        <taxon>Lamiaceae</taxon>
        <taxon>Nepetoideae</taxon>
        <taxon>Mentheae</taxon>
        <taxon>Salviinae</taxon>
        <taxon>Salvia</taxon>
        <taxon>Salvia subgen. Calosphace</taxon>
        <taxon>core Calosphace</taxon>
    </lineage>
</organism>
<protein>
    <recommendedName>
        <fullName evidence="12">Calcineurin-like phosphoesterase domain-containing protein</fullName>
    </recommendedName>
</protein>
<evidence type="ECO:0000259" key="12">
    <source>
        <dbReference type="Pfam" id="PF00149"/>
    </source>
</evidence>
<evidence type="ECO:0000256" key="8">
    <source>
        <dbReference type="ARBA" id="ARBA00022833"/>
    </source>
</evidence>
<dbReference type="PANTHER" id="PTHR32440:SF0">
    <property type="entry name" value="PHOSPHATASE DCR2-RELATED"/>
    <property type="match status" value="1"/>
</dbReference>
<name>A0A8X8YKY4_SALSN</name>
<keyword evidence="9" id="KW-0408">Iron</keyword>
<evidence type="ECO:0000256" key="1">
    <source>
        <dbReference type="ARBA" id="ARBA00001947"/>
    </source>
</evidence>
<sequence length="380" mass="41081">MASAKAMGALALLVVMASLSSGTSAVGRQLKFNAKRGEFKILQVADMHFGDGKRTACLDVLPRQASSCSDLNTTSFVRRLILAEKPNLIVFTGDNIFGFDASDAVKSMNQAFGPAVNSGIPWAAVLGNHDQESTLSREGVMTHIVGMKNTLSQLNPGGAHVVDGFGNYNLEVHGAEFSRMENKSVLNLYMLDSGDYSTVPSIPGYGWIKPSQQLWFQHTSARLQKIYSTQPEGQKGAAPGLAYFHIPLPEHASFDPTNSTGVRQEGISSATVNSGFFTTLVAAGDVKAVFTGHDHLNDFCGELSGIHLCYAGGFGYHAYGKAGWSRRARVVVASLEKTQKGSWGTVKSIKTWKRLDDKKLSLIDSQVLWSKSSTNKQRIL</sequence>
<comment type="subcellular location">
    <subcellularLocation>
        <location evidence="2">Secreted</location>
    </subcellularLocation>
</comment>
<feature type="domain" description="Calcineurin-like phosphoesterase" evidence="12">
    <location>
        <begin position="39"/>
        <end position="295"/>
    </location>
</feature>
<keyword evidence="8" id="KW-0862">Zinc</keyword>
<dbReference type="GO" id="GO:0005576">
    <property type="term" value="C:extracellular region"/>
    <property type="evidence" value="ECO:0007669"/>
    <property type="project" value="UniProtKB-SubCell"/>
</dbReference>
<proteinExistence type="inferred from homology"/>
<evidence type="ECO:0000256" key="9">
    <source>
        <dbReference type="ARBA" id="ARBA00023004"/>
    </source>
</evidence>
<evidence type="ECO:0000256" key="5">
    <source>
        <dbReference type="ARBA" id="ARBA00022525"/>
    </source>
</evidence>
<evidence type="ECO:0000313" key="13">
    <source>
        <dbReference type="EMBL" id="KAG6432502.1"/>
    </source>
</evidence>
<evidence type="ECO:0000256" key="3">
    <source>
        <dbReference type="ARBA" id="ARBA00008723"/>
    </source>
</evidence>
<dbReference type="AlphaFoldDB" id="A0A8X8YKY4"/>
<comment type="similarity">
    <text evidence="3">Belongs to the metallophosphoesterase superfamily. Purple acid phosphatase family.</text>
</comment>